<dbReference type="InterPro" id="IPR000771">
    <property type="entry name" value="FBA_II"/>
</dbReference>
<dbReference type="AlphaFoldDB" id="A0A391P586"/>
<dbReference type="Pfam" id="PF01116">
    <property type="entry name" value="F_bP_aldolase"/>
    <property type="match status" value="1"/>
</dbReference>
<dbReference type="GO" id="GO:0016832">
    <property type="term" value="F:aldehyde-lyase activity"/>
    <property type="evidence" value="ECO:0007669"/>
    <property type="project" value="InterPro"/>
</dbReference>
<reference evidence="1 2" key="1">
    <citation type="journal article" date="2018" name="PLoS ONE">
        <title>The draft genome of Kipferlia bialata reveals reductive genome evolution in fornicate parasites.</title>
        <authorList>
            <person name="Tanifuji G."/>
            <person name="Takabayashi S."/>
            <person name="Kume K."/>
            <person name="Takagi M."/>
            <person name="Nakayama T."/>
            <person name="Kamikawa R."/>
            <person name="Inagaki Y."/>
            <person name="Hashimoto T."/>
        </authorList>
    </citation>
    <scope>NUCLEOTIDE SEQUENCE [LARGE SCALE GENOMIC DNA]</scope>
    <source>
        <strain evidence="1">NY0173</strain>
    </source>
</reference>
<protein>
    <submittedName>
        <fullName evidence="1">Ketose-bisphosphate aldolase, class-II</fullName>
    </submittedName>
</protein>
<dbReference type="InterPro" id="IPR013785">
    <property type="entry name" value="Aldolase_TIM"/>
</dbReference>
<dbReference type="PANTHER" id="PTHR30304">
    <property type="entry name" value="D-TAGATOSE-1,6-BISPHOSPHATE ALDOLASE"/>
    <property type="match status" value="1"/>
</dbReference>
<gene>
    <name evidence="1" type="ORF">KIPB_009585</name>
</gene>
<dbReference type="Proteomes" id="UP000265618">
    <property type="component" value="Unassembled WGS sequence"/>
</dbReference>
<evidence type="ECO:0000313" key="1">
    <source>
        <dbReference type="EMBL" id="GCA63372.1"/>
    </source>
</evidence>
<dbReference type="InterPro" id="IPR050246">
    <property type="entry name" value="Class_II_FBP_aldolase"/>
</dbReference>
<name>A0A391P586_9EUKA</name>
<dbReference type="SUPFAM" id="SSF51569">
    <property type="entry name" value="Aldolase"/>
    <property type="match status" value="1"/>
</dbReference>
<comment type="caution">
    <text evidence="1">The sequence shown here is derived from an EMBL/GenBank/DDBJ whole genome shotgun (WGS) entry which is preliminary data.</text>
</comment>
<dbReference type="PANTHER" id="PTHR30304:SF0">
    <property type="entry name" value="D-TAGATOSE-1,6-BISPHOSPHATE ALDOLASE SUBUNIT GATY-RELATED"/>
    <property type="match status" value="1"/>
</dbReference>
<feature type="non-terminal residue" evidence="1">
    <location>
        <position position="1"/>
    </location>
</feature>
<evidence type="ECO:0000313" key="2">
    <source>
        <dbReference type="Proteomes" id="UP000265618"/>
    </source>
</evidence>
<proteinExistence type="predicted"/>
<dbReference type="GO" id="GO:0005975">
    <property type="term" value="P:carbohydrate metabolic process"/>
    <property type="evidence" value="ECO:0007669"/>
    <property type="project" value="InterPro"/>
</dbReference>
<organism evidence="1 2">
    <name type="scientific">Kipferlia bialata</name>
    <dbReference type="NCBI Taxonomy" id="797122"/>
    <lineage>
        <taxon>Eukaryota</taxon>
        <taxon>Metamonada</taxon>
        <taxon>Carpediemonas-like organisms</taxon>
        <taxon>Kipferlia</taxon>
    </lineage>
</organism>
<dbReference type="GO" id="GO:0008270">
    <property type="term" value="F:zinc ion binding"/>
    <property type="evidence" value="ECO:0007669"/>
    <property type="project" value="InterPro"/>
</dbReference>
<dbReference type="OrthoDB" id="2558351at2759"/>
<dbReference type="Gene3D" id="3.20.20.70">
    <property type="entry name" value="Aldolase class I"/>
    <property type="match status" value="1"/>
</dbReference>
<keyword evidence="2" id="KW-1185">Reference proteome</keyword>
<dbReference type="EMBL" id="BDIP01003302">
    <property type="protein sequence ID" value="GCA63372.1"/>
    <property type="molecule type" value="Genomic_DNA"/>
</dbReference>
<sequence length="84" mass="9109">MPLVTLKQILSEAQKGKYGVGAFNVNNMEQIQAIVGAASETNSPVIIQASRGALKYSNLIYLKKLMEAAVEDNPTVPICLHLDH</sequence>
<accession>A0A391P586</accession>